<keyword evidence="2 4" id="KW-0238">DNA-binding</keyword>
<evidence type="ECO:0000313" key="6">
    <source>
        <dbReference type="EMBL" id="QMV84191.1"/>
    </source>
</evidence>
<dbReference type="PANTHER" id="PTHR30055">
    <property type="entry name" value="HTH-TYPE TRANSCRIPTIONAL REGULATOR RUTR"/>
    <property type="match status" value="1"/>
</dbReference>
<evidence type="ECO:0000256" key="2">
    <source>
        <dbReference type="ARBA" id="ARBA00023125"/>
    </source>
</evidence>
<dbReference type="PANTHER" id="PTHR30055:SF234">
    <property type="entry name" value="HTH-TYPE TRANSCRIPTIONAL REGULATOR BETI"/>
    <property type="match status" value="1"/>
</dbReference>
<keyword evidence="3" id="KW-0804">Transcription</keyword>
<dbReference type="AlphaFoldDB" id="A0A7G5FC50"/>
<evidence type="ECO:0000313" key="7">
    <source>
        <dbReference type="Proteomes" id="UP000515570"/>
    </source>
</evidence>
<keyword evidence="1" id="KW-0805">Transcription regulation</keyword>
<evidence type="ECO:0000259" key="5">
    <source>
        <dbReference type="PROSITE" id="PS50977"/>
    </source>
</evidence>
<dbReference type="Gene3D" id="1.10.357.10">
    <property type="entry name" value="Tetracycline Repressor, domain 2"/>
    <property type="match status" value="1"/>
</dbReference>
<dbReference type="SUPFAM" id="SSF48498">
    <property type="entry name" value="Tetracyclin repressor-like, C-terminal domain"/>
    <property type="match status" value="1"/>
</dbReference>
<dbReference type="InterPro" id="IPR036271">
    <property type="entry name" value="Tet_transcr_reg_TetR-rel_C_sf"/>
</dbReference>
<dbReference type="RefSeq" id="WP_182385001.1">
    <property type="nucleotide sequence ID" value="NZ_CP059833.1"/>
</dbReference>
<organism evidence="6 7">
    <name type="scientific">Corynebacterium hindlerae</name>
    <dbReference type="NCBI Taxonomy" id="699041"/>
    <lineage>
        <taxon>Bacteria</taxon>
        <taxon>Bacillati</taxon>
        <taxon>Actinomycetota</taxon>
        <taxon>Actinomycetes</taxon>
        <taxon>Mycobacteriales</taxon>
        <taxon>Corynebacteriaceae</taxon>
        <taxon>Corynebacterium</taxon>
    </lineage>
</organism>
<dbReference type="PROSITE" id="PS50977">
    <property type="entry name" value="HTH_TETR_2"/>
    <property type="match status" value="1"/>
</dbReference>
<dbReference type="EMBL" id="CP059833">
    <property type="protein sequence ID" value="QMV84191.1"/>
    <property type="molecule type" value="Genomic_DNA"/>
</dbReference>
<evidence type="ECO:0000256" key="3">
    <source>
        <dbReference type="ARBA" id="ARBA00023163"/>
    </source>
</evidence>
<feature type="domain" description="HTH tetR-type" evidence="5">
    <location>
        <begin position="1"/>
        <end position="54"/>
    </location>
</feature>
<dbReference type="InterPro" id="IPR001647">
    <property type="entry name" value="HTH_TetR"/>
</dbReference>
<name>A0A7G5FC50_9CORY</name>
<dbReference type="SUPFAM" id="SSF46689">
    <property type="entry name" value="Homeodomain-like"/>
    <property type="match status" value="1"/>
</dbReference>
<proteinExistence type="predicted"/>
<protein>
    <submittedName>
        <fullName evidence="6">TetR/AcrR family transcriptional regulator</fullName>
    </submittedName>
</protein>
<reference evidence="6 7" key="1">
    <citation type="submission" date="2020-07" db="EMBL/GenBank/DDBJ databases">
        <title>non toxigenic Corynebacterium sp. nov from a clinical source.</title>
        <authorList>
            <person name="Bernier A.-M."/>
            <person name="Bernard K."/>
        </authorList>
    </citation>
    <scope>NUCLEOTIDE SEQUENCE [LARGE SCALE GENOMIC DNA]</scope>
    <source>
        <strain evidence="7">NML 93-0612</strain>
    </source>
</reference>
<dbReference type="InterPro" id="IPR009057">
    <property type="entry name" value="Homeodomain-like_sf"/>
</dbReference>
<dbReference type="InterPro" id="IPR050109">
    <property type="entry name" value="HTH-type_TetR-like_transc_reg"/>
</dbReference>
<dbReference type="Pfam" id="PF17932">
    <property type="entry name" value="TetR_C_24"/>
    <property type="match status" value="1"/>
</dbReference>
<dbReference type="Gene3D" id="1.10.10.60">
    <property type="entry name" value="Homeodomain-like"/>
    <property type="match status" value="1"/>
</dbReference>
<dbReference type="Pfam" id="PF00440">
    <property type="entry name" value="TetR_N"/>
    <property type="match status" value="1"/>
</dbReference>
<gene>
    <name evidence="6" type="ORF">HW450_07320</name>
</gene>
<feature type="DNA-binding region" description="H-T-H motif" evidence="4">
    <location>
        <begin position="17"/>
        <end position="36"/>
    </location>
</feature>
<dbReference type="GO" id="GO:0000976">
    <property type="term" value="F:transcription cis-regulatory region binding"/>
    <property type="evidence" value="ECO:0007669"/>
    <property type="project" value="TreeGrafter"/>
</dbReference>
<dbReference type="InterPro" id="IPR041490">
    <property type="entry name" value="KstR2_TetR_C"/>
</dbReference>
<dbReference type="Proteomes" id="UP000515570">
    <property type="component" value="Chromosome"/>
</dbReference>
<dbReference type="GO" id="GO:0003700">
    <property type="term" value="F:DNA-binding transcription factor activity"/>
    <property type="evidence" value="ECO:0007669"/>
    <property type="project" value="TreeGrafter"/>
</dbReference>
<evidence type="ECO:0000256" key="1">
    <source>
        <dbReference type="ARBA" id="ARBA00023015"/>
    </source>
</evidence>
<sequence>MRIAVQEFNARGYEATSMGDLAKVLGLSKSAIYHHISSKEELLKYATDRALSLLDDLVAEVEELPGPALERLRLLVRGTTLALCREPEYVTLLLRLRGNSEVELEALARRREFTNYLVGLVSAAQEEGALDPDVAPNVAGRLLFGMINSLVEWYSPEGALDQDEVADIVETMAFLGLQL</sequence>
<keyword evidence="7" id="KW-1185">Reference proteome</keyword>
<evidence type="ECO:0000256" key="4">
    <source>
        <dbReference type="PROSITE-ProRule" id="PRU00335"/>
    </source>
</evidence>
<accession>A0A7G5FC50</accession>